<evidence type="ECO:0000256" key="2">
    <source>
        <dbReference type="SAM" id="Phobius"/>
    </source>
</evidence>
<evidence type="ECO:0000256" key="1">
    <source>
        <dbReference type="SAM" id="MobiDB-lite"/>
    </source>
</evidence>
<keyword evidence="2" id="KW-1133">Transmembrane helix</keyword>
<feature type="compositionally biased region" description="Basic and acidic residues" evidence="1">
    <location>
        <begin position="220"/>
        <end position="239"/>
    </location>
</feature>
<evidence type="ECO:0000313" key="3">
    <source>
        <dbReference type="EMBL" id="UOL48953.1"/>
    </source>
</evidence>
<keyword evidence="2" id="KW-0472">Membrane</keyword>
<dbReference type="Proteomes" id="UP001265018">
    <property type="component" value="Segment"/>
</dbReference>
<keyword evidence="2 3" id="KW-0812">Transmembrane</keyword>
<organism evidence="3 4">
    <name type="scientific">Wenzhou Myotis laniger paramyxovirus 2</name>
    <dbReference type="NCBI Taxonomy" id="2928980"/>
    <lineage>
        <taxon>Viruses</taxon>
        <taxon>Riboviria</taxon>
        <taxon>Orthornavirae</taxon>
        <taxon>Negarnaviricota</taxon>
        <taxon>Haploviricotina</taxon>
        <taxon>Monjiviricetes</taxon>
        <taxon>Mononegavirales</taxon>
        <taxon>Paramyxoviridae</taxon>
        <taxon>Orthoparamyxovirinae</taxon>
        <taxon>Parajeilongvirus</taxon>
        <taxon>Parajeilongvirus zhejiangense</taxon>
    </lineage>
</organism>
<proteinExistence type="predicted"/>
<reference evidence="3" key="1">
    <citation type="submission" date="2021-12" db="EMBL/GenBank/DDBJ databases">
        <authorList>
            <person name="Tan Z.-Z."/>
            <person name="Pan Y.-F."/>
            <person name="Zhang Y.-Z."/>
        </authorList>
    </citation>
    <scope>NUCLEOTIDE SEQUENCE</scope>
    <source>
        <strain evidence="3">YJB_DaWei</strain>
    </source>
</reference>
<keyword evidence="4" id="KW-1185">Reference proteome</keyword>
<sequence length="310" mass="36133">MDRGNHFNFNNTFNFHSNIRQDPNTDTSNIYEPVNYHQNITHASNMPLNHTHHHSRYGVYHHGHDQKGNSCTLNNCFNFIIVILLTVMISINLWFIVTVRSISNEIGKTKYRNSLPKPLPIEDEGFNHEVIETTLRTILRDTAYTLPQLIKDNSCLSQFRLQTKSDNAFNMDVDFEMILDSTREDNINHRHRERVNIKIDMKNHTRGGNQPSLSYPTNCDKTEDRGNCLHPPDRDKLTHPDPSPTRIPSQRPRGPPGSRGKLVLNTCREMLVNDLKLNCMIKDHYLRELRKLFTRFYVVNTNKPYCSSIH</sequence>
<feature type="compositionally biased region" description="Polar residues" evidence="1">
    <location>
        <begin position="206"/>
        <end position="219"/>
    </location>
</feature>
<feature type="region of interest" description="Disordered" evidence="1">
    <location>
        <begin position="200"/>
        <end position="261"/>
    </location>
</feature>
<dbReference type="EMBL" id="OM030336">
    <property type="protein sequence ID" value="UOL48953.1"/>
    <property type="molecule type" value="Viral_cRNA"/>
</dbReference>
<protein>
    <submittedName>
        <fullName evidence="3">Transmembrane protein</fullName>
    </submittedName>
</protein>
<name>A0A8T9KLI6_9MONO</name>
<accession>A0A8T9KLI6</accession>
<evidence type="ECO:0000313" key="4">
    <source>
        <dbReference type="Proteomes" id="UP001265018"/>
    </source>
</evidence>
<feature type="transmembrane region" description="Helical" evidence="2">
    <location>
        <begin position="76"/>
        <end position="97"/>
    </location>
</feature>